<dbReference type="PANTHER" id="PTHR45784">
    <property type="entry name" value="C-TYPE LECTIN DOMAIN FAMILY 20 MEMBER A-RELATED"/>
    <property type="match status" value="1"/>
</dbReference>
<evidence type="ECO:0000256" key="1">
    <source>
        <dbReference type="ARBA" id="ARBA00023157"/>
    </source>
</evidence>
<dbReference type="InParanoid" id="A0A6J2QMS8"/>
<dbReference type="InterPro" id="IPR018378">
    <property type="entry name" value="C-type_lectin_CS"/>
</dbReference>
<feature type="domain" description="C-type lectin" evidence="3">
    <location>
        <begin position="123"/>
        <end position="239"/>
    </location>
</feature>
<keyword evidence="1" id="KW-1015">Disulfide bond</keyword>
<name>A0A6J2QMS8_COTGO</name>
<dbReference type="InterPro" id="IPR016186">
    <property type="entry name" value="C-type_lectin-like/link_sf"/>
</dbReference>
<dbReference type="AlphaFoldDB" id="A0A6J2QMS8"/>
<feature type="compositionally biased region" description="Low complexity" evidence="2">
    <location>
        <begin position="58"/>
        <end position="81"/>
    </location>
</feature>
<dbReference type="KEGG" id="cgob:115016164"/>
<protein>
    <submittedName>
        <fullName evidence="5">Macrophage mannose receptor 1-like</fullName>
    </submittedName>
</protein>
<evidence type="ECO:0000313" key="4">
    <source>
        <dbReference type="Proteomes" id="UP000504630"/>
    </source>
</evidence>
<gene>
    <name evidence="5" type="primary">LOC115016164</name>
</gene>
<dbReference type="PROSITE" id="PS00615">
    <property type="entry name" value="C_TYPE_LECTIN_1"/>
    <property type="match status" value="1"/>
</dbReference>
<organism evidence="4 5">
    <name type="scientific">Cottoperca gobio</name>
    <name type="common">Frogmouth</name>
    <name type="synonym">Aphritis gobio</name>
    <dbReference type="NCBI Taxonomy" id="56716"/>
    <lineage>
        <taxon>Eukaryota</taxon>
        <taxon>Metazoa</taxon>
        <taxon>Chordata</taxon>
        <taxon>Craniata</taxon>
        <taxon>Vertebrata</taxon>
        <taxon>Euteleostomi</taxon>
        <taxon>Actinopterygii</taxon>
        <taxon>Neopterygii</taxon>
        <taxon>Teleostei</taxon>
        <taxon>Neoteleostei</taxon>
        <taxon>Acanthomorphata</taxon>
        <taxon>Eupercaria</taxon>
        <taxon>Perciformes</taxon>
        <taxon>Notothenioidei</taxon>
        <taxon>Bovichtidae</taxon>
        <taxon>Cottoperca</taxon>
    </lineage>
</organism>
<dbReference type="OrthoDB" id="6369810at2759"/>
<dbReference type="SUPFAM" id="SSF56436">
    <property type="entry name" value="C-type lectin-like"/>
    <property type="match status" value="2"/>
</dbReference>
<feature type="region of interest" description="Disordered" evidence="2">
    <location>
        <begin position="1"/>
        <end position="87"/>
    </location>
</feature>
<dbReference type="InterPro" id="IPR001304">
    <property type="entry name" value="C-type_lectin-like"/>
</dbReference>
<reference evidence="5" key="1">
    <citation type="submission" date="2025-08" db="UniProtKB">
        <authorList>
            <consortium name="RefSeq"/>
        </authorList>
    </citation>
    <scope>IDENTIFICATION</scope>
</reference>
<dbReference type="InterPro" id="IPR016187">
    <property type="entry name" value="CTDL_fold"/>
</dbReference>
<dbReference type="GeneID" id="115016164"/>
<evidence type="ECO:0000313" key="5">
    <source>
        <dbReference type="RefSeq" id="XP_029299698.1"/>
    </source>
</evidence>
<dbReference type="PANTHER" id="PTHR45784:SF3">
    <property type="entry name" value="C-TYPE LECTIN DOMAIN FAMILY 4 MEMBER K-LIKE-RELATED"/>
    <property type="match status" value="1"/>
</dbReference>
<keyword evidence="4" id="KW-1185">Reference proteome</keyword>
<dbReference type="SMART" id="SM00034">
    <property type="entry name" value="CLECT"/>
    <property type="match status" value="2"/>
</dbReference>
<dbReference type="PROSITE" id="PS50041">
    <property type="entry name" value="C_TYPE_LECTIN_2"/>
    <property type="match status" value="2"/>
</dbReference>
<dbReference type="RefSeq" id="XP_029299698.1">
    <property type="nucleotide sequence ID" value="XM_029443838.1"/>
</dbReference>
<evidence type="ECO:0000259" key="3">
    <source>
        <dbReference type="PROSITE" id="PS50041"/>
    </source>
</evidence>
<dbReference type="Proteomes" id="UP000504630">
    <property type="component" value="Chromosome 11"/>
</dbReference>
<dbReference type="Gene3D" id="3.10.100.10">
    <property type="entry name" value="Mannose-Binding Protein A, subunit A"/>
    <property type="match status" value="2"/>
</dbReference>
<evidence type="ECO:0000256" key="2">
    <source>
        <dbReference type="SAM" id="MobiDB-lite"/>
    </source>
</evidence>
<feature type="domain" description="C-type lectin" evidence="3">
    <location>
        <begin position="248"/>
        <end position="355"/>
    </location>
</feature>
<accession>A0A6J2QMS8</accession>
<proteinExistence type="predicted"/>
<dbReference type="FunCoup" id="A0A6J2QMS8">
    <property type="interactions" value="10"/>
</dbReference>
<dbReference type="Pfam" id="PF00059">
    <property type="entry name" value="Lectin_C"/>
    <property type="match status" value="2"/>
</dbReference>
<sequence length="428" mass="48651">MKKNFDDPQTSIRGRTGDLCRRRSPSGGQGKWQTPLYDGGRGETTNDVERVQGEFGNAAARQGEAESAAAQQGTEQGSATARRQHQVSAAVWRQHQGSAAASRVCRSSAAGLEGSGLCAVSSHAARQYHVISELKTMTEAQSYCREKYTDLASIHNMEDVNTLNNVVKHGKYRAWIGLYDESWRWSLSNSSFYKPGETEFRSWFSVKPRGYSPSCASMRPRPVHWQPYACNKKLNPVCMDVTGTDVTFSYIDNLMTWTEAQSYCREHHTDLASMRNKKDNKKVHEQKPFLTPVWIGLFRDTWKWSDGSDFSFTHWTQSVENNSKPLSESCVVANFAFSGEWEDESCETKNSFICYKAVSKQEIKVIKMRFVKKDSSLDLNDPAVQENMLQQMKKKLKDQGLDDNIKLSWRKQADGKVFHKEEKVKDEL</sequence>